<evidence type="ECO:0000313" key="3">
    <source>
        <dbReference type="Proteomes" id="UP001159427"/>
    </source>
</evidence>
<dbReference type="EMBL" id="CALNXI010004228">
    <property type="protein sequence ID" value="CAH3195339.1"/>
    <property type="molecule type" value="Genomic_DNA"/>
</dbReference>
<accession>A0ABN8SUW2</accession>
<feature type="non-terminal residue" evidence="2">
    <location>
        <position position="1"/>
    </location>
</feature>
<dbReference type="Proteomes" id="UP001159427">
    <property type="component" value="Unassembled WGS sequence"/>
</dbReference>
<comment type="caution">
    <text evidence="2">The sequence shown here is derived from an EMBL/GenBank/DDBJ whole genome shotgun (WGS) entry which is preliminary data.</text>
</comment>
<organism evidence="2 3">
    <name type="scientific">Porites evermanni</name>
    <dbReference type="NCBI Taxonomy" id="104178"/>
    <lineage>
        <taxon>Eukaryota</taxon>
        <taxon>Metazoa</taxon>
        <taxon>Cnidaria</taxon>
        <taxon>Anthozoa</taxon>
        <taxon>Hexacorallia</taxon>
        <taxon>Scleractinia</taxon>
        <taxon>Fungiina</taxon>
        <taxon>Poritidae</taxon>
        <taxon>Porites</taxon>
    </lineage>
</organism>
<protein>
    <submittedName>
        <fullName evidence="2">Uncharacterized protein</fullName>
    </submittedName>
</protein>
<reference evidence="2 3" key="1">
    <citation type="submission" date="2022-05" db="EMBL/GenBank/DDBJ databases">
        <authorList>
            <consortium name="Genoscope - CEA"/>
            <person name="William W."/>
        </authorList>
    </citation>
    <scope>NUCLEOTIDE SEQUENCE [LARGE SCALE GENOMIC DNA]</scope>
</reference>
<proteinExistence type="predicted"/>
<gene>
    <name evidence="2" type="ORF">PEVE_00030025</name>
</gene>
<keyword evidence="3" id="KW-1185">Reference proteome</keyword>
<evidence type="ECO:0000313" key="2">
    <source>
        <dbReference type="EMBL" id="CAH3195339.1"/>
    </source>
</evidence>
<sequence length="149" mass="16110">CKFDFEAGSHRWKRTGTVFNNQPTYGDNPTARRTAPANQQGDWWIGGYENRPSQAATPGAVQGDAPQGTLASPFFTIVGKRISFLIGGGCDIKKSSSTGSCTETMSRKFWDVHAFVGRTARVKLVDFSSGGWGHINFDDLGGDISCGQK</sequence>
<feature type="compositionally biased region" description="Polar residues" evidence="1">
    <location>
        <begin position="18"/>
        <end position="27"/>
    </location>
</feature>
<evidence type="ECO:0000256" key="1">
    <source>
        <dbReference type="SAM" id="MobiDB-lite"/>
    </source>
</evidence>
<name>A0ABN8SUW2_9CNID</name>
<feature type="region of interest" description="Disordered" evidence="1">
    <location>
        <begin position="18"/>
        <end position="40"/>
    </location>
</feature>